<comment type="caution">
    <text evidence="2">The sequence shown here is derived from an EMBL/GenBank/DDBJ whole genome shotgun (WGS) entry which is preliminary data.</text>
</comment>
<accession>A0A2T7US19</accession>
<evidence type="ECO:0000313" key="3">
    <source>
        <dbReference type="Proteomes" id="UP000244810"/>
    </source>
</evidence>
<name>A0A2T7US19_9RHOB</name>
<dbReference type="Pfam" id="PF08818">
    <property type="entry name" value="DUF1801"/>
    <property type="match status" value="1"/>
</dbReference>
<evidence type="ECO:0000259" key="1">
    <source>
        <dbReference type="Pfam" id="PF08818"/>
    </source>
</evidence>
<dbReference type="Proteomes" id="UP000244810">
    <property type="component" value="Unassembled WGS sequence"/>
</dbReference>
<organism evidence="2 3">
    <name type="scientific">Pararhodobacter aggregans</name>
    <dbReference type="NCBI Taxonomy" id="404875"/>
    <lineage>
        <taxon>Bacteria</taxon>
        <taxon>Pseudomonadati</taxon>
        <taxon>Pseudomonadota</taxon>
        <taxon>Alphaproteobacteria</taxon>
        <taxon>Rhodobacterales</taxon>
        <taxon>Paracoccaceae</taxon>
        <taxon>Pararhodobacter</taxon>
    </lineage>
</organism>
<evidence type="ECO:0000313" key="2">
    <source>
        <dbReference type="EMBL" id="PVE47388.1"/>
    </source>
</evidence>
<reference evidence="2 3" key="1">
    <citation type="journal article" date="2011" name="Syst. Appl. Microbiol.">
        <title>Defluviimonas denitrificans gen. nov., sp. nov., and Pararhodobacter aggregans gen. nov., sp. nov., non-phototrophic Rhodobacteraceae from the biofilter of a marine aquaculture.</title>
        <authorList>
            <person name="Foesel B.U."/>
            <person name="Drake H.L."/>
            <person name="Schramm A."/>
        </authorList>
    </citation>
    <scope>NUCLEOTIDE SEQUENCE [LARGE SCALE GENOMIC DNA]</scope>
    <source>
        <strain evidence="2 3">D1-19</strain>
    </source>
</reference>
<dbReference type="OrthoDB" id="5951444at2"/>
<gene>
    <name evidence="2" type="ORF">DDE23_11115</name>
</gene>
<feature type="domain" description="YdhG-like" evidence="1">
    <location>
        <begin position="25"/>
        <end position="128"/>
    </location>
</feature>
<proteinExistence type="predicted"/>
<protein>
    <recommendedName>
        <fullName evidence="1">YdhG-like domain-containing protein</fullName>
    </recommendedName>
</protein>
<dbReference type="RefSeq" id="WP_107753708.1">
    <property type="nucleotide sequence ID" value="NZ_QBKF01000010.1"/>
</dbReference>
<keyword evidence="3" id="KW-1185">Reference proteome</keyword>
<sequence length="142" mass="15603">MAELVTRPTGASVEAFLDAVEPDRRRDDGRRLDALFRRATGFQPQMWGPSIVGYGRYDYTYASGHSGSYLATGFSPRKAQLVLYILPGYADFGPILDRLGPHRKGKSCLYLTALAKVDEGALEALIRAGLADLARHWPVMAS</sequence>
<dbReference type="EMBL" id="QDDR01000005">
    <property type="protein sequence ID" value="PVE47388.1"/>
    <property type="molecule type" value="Genomic_DNA"/>
</dbReference>
<dbReference type="InterPro" id="IPR014922">
    <property type="entry name" value="YdhG-like"/>
</dbReference>
<dbReference type="AlphaFoldDB" id="A0A2T7US19"/>